<dbReference type="AlphaFoldDB" id="A0AAD7HIF6"/>
<protein>
    <recommendedName>
        <fullName evidence="5">Carbohydrate-binding module family 19 domain-containing protein</fullName>
    </recommendedName>
</protein>
<reference evidence="3" key="1">
    <citation type="submission" date="2023-03" db="EMBL/GenBank/DDBJ databases">
        <title>Massive genome expansion in bonnet fungi (Mycena s.s.) driven by repeated elements and novel gene families across ecological guilds.</title>
        <authorList>
            <consortium name="Lawrence Berkeley National Laboratory"/>
            <person name="Harder C.B."/>
            <person name="Miyauchi S."/>
            <person name="Viragh M."/>
            <person name="Kuo A."/>
            <person name="Thoen E."/>
            <person name="Andreopoulos B."/>
            <person name="Lu D."/>
            <person name="Skrede I."/>
            <person name="Drula E."/>
            <person name="Henrissat B."/>
            <person name="Morin E."/>
            <person name="Kohler A."/>
            <person name="Barry K."/>
            <person name="LaButti K."/>
            <person name="Morin E."/>
            <person name="Salamov A."/>
            <person name="Lipzen A."/>
            <person name="Mereny Z."/>
            <person name="Hegedus B."/>
            <person name="Baldrian P."/>
            <person name="Stursova M."/>
            <person name="Weitz H."/>
            <person name="Taylor A."/>
            <person name="Grigoriev I.V."/>
            <person name="Nagy L.G."/>
            <person name="Martin F."/>
            <person name="Kauserud H."/>
        </authorList>
    </citation>
    <scope>NUCLEOTIDE SEQUENCE</scope>
    <source>
        <strain evidence="3">CBHHK188m</strain>
    </source>
</reference>
<dbReference type="Proteomes" id="UP001215280">
    <property type="component" value="Unassembled WGS sequence"/>
</dbReference>
<feature type="chain" id="PRO_5041904996" description="Carbohydrate-binding module family 19 domain-containing protein" evidence="2">
    <location>
        <begin position="18"/>
        <end position="287"/>
    </location>
</feature>
<evidence type="ECO:0000313" key="4">
    <source>
        <dbReference type="Proteomes" id="UP001215280"/>
    </source>
</evidence>
<comment type="caution">
    <text evidence="3">The sequence shown here is derived from an EMBL/GenBank/DDBJ whole genome shotgun (WGS) entry which is preliminary data.</text>
</comment>
<accession>A0AAD7HIF6</accession>
<keyword evidence="4" id="KW-1185">Reference proteome</keyword>
<dbReference type="EMBL" id="JARJLG010000277">
    <property type="protein sequence ID" value="KAJ7720586.1"/>
    <property type="molecule type" value="Genomic_DNA"/>
</dbReference>
<feature type="region of interest" description="Disordered" evidence="1">
    <location>
        <begin position="142"/>
        <end position="183"/>
    </location>
</feature>
<keyword evidence="2" id="KW-0732">Signal</keyword>
<proteinExistence type="predicted"/>
<evidence type="ECO:0000313" key="3">
    <source>
        <dbReference type="EMBL" id="KAJ7720586.1"/>
    </source>
</evidence>
<feature type="signal peptide" evidence="2">
    <location>
        <begin position="1"/>
        <end position="17"/>
    </location>
</feature>
<gene>
    <name evidence="3" type="ORF">DFH07DRAFT_784355</name>
</gene>
<feature type="compositionally biased region" description="Low complexity" evidence="1">
    <location>
        <begin position="149"/>
        <end position="183"/>
    </location>
</feature>
<evidence type="ECO:0000256" key="1">
    <source>
        <dbReference type="SAM" id="MobiDB-lite"/>
    </source>
</evidence>
<evidence type="ECO:0008006" key="5">
    <source>
        <dbReference type="Google" id="ProtNLM"/>
    </source>
</evidence>
<evidence type="ECO:0000256" key="2">
    <source>
        <dbReference type="SAM" id="SignalP"/>
    </source>
</evidence>
<organism evidence="3 4">
    <name type="scientific">Mycena maculata</name>
    <dbReference type="NCBI Taxonomy" id="230809"/>
    <lineage>
        <taxon>Eukaryota</taxon>
        <taxon>Fungi</taxon>
        <taxon>Dikarya</taxon>
        <taxon>Basidiomycota</taxon>
        <taxon>Agaricomycotina</taxon>
        <taxon>Agaricomycetes</taxon>
        <taxon>Agaricomycetidae</taxon>
        <taxon>Agaricales</taxon>
        <taxon>Marasmiineae</taxon>
        <taxon>Mycenaceae</taxon>
        <taxon>Mycena</taxon>
    </lineage>
</organism>
<sequence length="287" mass="28025">MFFSTIFLALTAFVAHAAPIHPLDKRIQLTFGQSTVTPFTTLAAAASNTPQTSTAVTSIAVAPSAATSTVAVAAPTSAASAVSPSASSSADFHLQNGLAAQKLNAQFQTLTTNSSCTEGEQACVGTSFAQCVSGTLRLHPTGATGGVDGSSQSDPSASASADAAAESDCGDDASSTEAPTATAAAPTSSAIGFKAQNGLDAQKLNAQFQNLTATSPCAEGEEACVGTSFAQCVSGAFVLTSCSAGTICAALPLVNSPGTSIACDASTDVATRIAAAGVVGGITGLQS</sequence>
<name>A0AAD7HIF6_9AGAR</name>